<dbReference type="InterPro" id="IPR011009">
    <property type="entry name" value="Kinase-like_dom_sf"/>
</dbReference>
<dbReference type="Proteomes" id="UP000001554">
    <property type="component" value="Chromosome 6"/>
</dbReference>
<proteinExistence type="predicted"/>
<dbReference type="GO" id="GO:0007166">
    <property type="term" value="P:cell surface receptor signaling pathway"/>
    <property type="evidence" value="ECO:0007669"/>
    <property type="project" value="InterPro"/>
</dbReference>
<dbReference type="RefSeq" id="XP_035679574.1">
    <property type="nucleotide sequence ID" value="XM_035823681.1"/>
</dbReference>
<dbReference type="Pfam" id="PF22215">
    <property type="entry name" value="MLKL_N"/>
    <property type="match status" value="1"/>
</dbReference>
<name>A0A9J7LCM9_BRAFL</name>
<feature type="domain" description="Protein kinase" evidence="4">
    <location>
        <begin position="275"/>
        <end position="544"/>
    </location>
</feature>
<gene>
    <name evidence="6" type="primary">LOC118417918</name>
</gene>
<dbReference type="OrthoDB" id="10261027at2759"/>
<dbReference type="CDD" id="cd21037">
    <property type="entry name" value="MLKL_NTD"/>
    <property type="match status" value="1"/>
</dbReference>
<keyword evidence="3" id="KW-0175">Coiled coil</keyword>
<evidence type="ECO:0000259" key="4">
    <source>
        <dbReference type="PROSITE" id="PS50011"/>
    </source>
</evidence>
<dbReference type="SUPFAM" id="SSF56112">
    <property type="entry name" value="Protein kinase-like (PK-like)"/>
    <property type="match status" value="1"/>
</dbReference>
<dbReference type="GO" id="GO:0004672">
    <property type="term" value="F:protein kinase activity"/>
    <property type="evidence" value="ECO:0000318"/>
    <property type="project" value="GO_Central"/>
</dbReference>
<evidence type="ECO:0000256" key="3">
    <source>
        <dbReference type="SAM" id="Coils"/>
    </source>
</evidence>
<feature type="coiled-coil region" evidence="3">
    <location>
        <begin position="164"/>
        <end position="247"/>
    </location>
</feature>
<dbReference type="PROSITE" id="PS50011">
    <property type="entry name" value="PROTEIN_KINASE_DOM"/>
    <property type="match status" value="1"/>
</dbReference>
<dbReference type="InterPro" id="IPR059179">
    <property type="entry name" value="MLKL-like_MCAfunc"/>
</dbReference>
<dbReference type="GeneID" id="118417918"/>
<dbReference type="GO" id="GO:0005524">
    <property type="term" value="F:ATP binding"/>
    <property type="evidence" value="ECO:0007669"/>
    <property type="project" value="UniProtKB-KW"/>
</dbReference>
<dbReference type="InterPro" id="IPR051681">
    <property type="entry name" value="Ser/Thr_Kinases-Pseudokinases"/>
</dbReference>
<dbReference type="GO" id="GO:0007165">
    <property type="term" value="P:signal transduction"/>
    <property type="evidence" value="ECO:0000318"/>
    <property type="project" value="GO_Central"/>
</dbReference>
<sequence length="544" mass="62434">MIWWRELPGLLQSWTGTRETCRSNRAVRIYKMSDPISVLSTIFNIYKSIAQIVDEVKCNRKRCKRLQARLDSIVPVVSDVYTQIADEKAKKSYANALGQLLSCLKSAESYIQTFREKMGIVKKVWTRDQVKEDFDALNQRLSDLVPVLTMGMQAETRGTVDAMFKEEMREKEDKEDESEDWREMVVLLKKMQTDSEAMKEEMETSFDEVREKLDELDTKMEEKSEKADVVKEKLESVDDKLEELRKGVQTLLVTDSGKPHSHPVDDLKLITKDELKFIKIIEKGSIDTVYKGHYQKCEVAIKKLDVPDNSADSERNVSLVVARELRKEAEIMKKVETENVVRLYGICTDPGNYLIIMEYMMMGSLKTVLKNPGIPLSWKRRTRMALEAARGLYAIHNAKPPMLHMNICSQTFLVDEDLHVKVSDFGFTKTLSSAGRSGRRRSSLQYVAPEQLANINHPTDYRCEIFALGIVMWEIATRVEPYAGMDDRTIMKYVMRGGTEPIPDGAECPSQYGDIISDCKQHDPLLRPLTGDIIDRLQMLYSFM</sequence>
<evidence type="ECO:0000256" key="1">
    <source>
        <dbReference type="ARBA" id="ARBA00022741"/>
    </source>
</evidence>
<dbReference type="Gene3D" id="1.20.930.20">
    <property type="entry name" value="Adaptor protein Cbl, N-terminal domain"/>
    <property type="match status" value="1"/>
</dbReference>
<accession>A0A9J7LCM9</accession>
<organism evidence="5 6">
    <name type="scientific">Branchiostoma floridae</name>
    <name type="common">Florida lancelet</name>
    <name type="synonym">Amphioxus</name>
    <dbReference type="NCBI Taxonomy" id="7739"/>
    <lineage>
        <taxon>Eukaryota</taxon>
        <taxon>Metazoa</taxon>
        <taxon>Chordata</taxon>
        <taxon>Cephalochordata</taxon>
        <taxon>Leptocardii</taxon>
        <taxon>Amphioxiformes</taxon>
        <taxon>Branchiostomatidae</taxon>
        <taxon>Branchiostoma</taxon>
    </lineage>
</organism>
<dbReference type="PANTHER" id="PTHR44329">
    <property type="entry name" value="SERINE/THREONINE-PROTEIN KINASE TNNI3K-RELATED"/>
    <property type="match status" value="1"/>
</dbReference>
<reference evidence="6" key="2">
    <citation type="submission" date="2025-08" db="UniProtKB">
        <authorList>
            <consortium name="RefSeq"/>
        </authorList>
    </citation>
    <scope>IDENTIFICATION</scope>
    <source>
        <strain evidence="6">S238N-H82</strain>
        <tissue evidence="6">Testes</tissue>
    </source>
</reference>
<dbReference type="GO" id="GO:0005737">
    <property type="term" value="C:cytoplasm"/>
    <property type="evidence" value="ECO:0000318"/>
    <property type="project" value="GO_Central"/>
</dbReference>
<dbReference type="Gene3D" id="3.30.200.20">
    <property type="entry name" value="Phosphorylase Kinase, domain 1"/>
    <property type="match status" value="1"/>
</dbReference>
<dbReference type="Pfam" id="PF07714">
    <property type="entry name" value="PK_Tyr_Ser-Thr"/>
    <property type="match status" value="1"/>
</dbReference>
<dbReference type="AlphaFoldDB" id="A0A9J7LCM9"/>
<dbReference type="InterPro" id="IPR000719">
    <property type="entry name" value="Prot_kinase_dom"/>
</dbReference>
<keyword evidence="5" id="KW-1185">Reference proteome</keyword>
<reference evidence="5" key="1">
    <citation type="journal article" date="2020" name="Nat. Ecol. Evol.">
        <title>Deeply conserved synteny resolves early events in vertebrate evolution.</title>
        <authorList>
            <person name="Simakov O."/>
            <person name="Marletaz F."/>
            <person name="Yue J.X."/>
            <person name="O'Connell B."/>
            <person name="Jenkins J."/>
            <person name="Brandt A."/>
            <person name="Calef R."/>
            <person name="Tung C.H."/>
            <person name="Huang T.K."/>
            <person name="Schmutz J."/>
            <person name="Satoh N."/>
            <person name="Yu J.K."/>
            <person name="Putnam N.H."/>
            <person name="Green R.E."/>
            <person name="Rokhsar D.S."/>
        </authorList>
    </citation>
    <scope>NUCLEOTIDE SEQUENCE [LARGE SCALE GENOMIC DNA]</scope>
    <source>
        <strain evidence="5">S238N-H82</strain>
    </source>
</reference>
<protein>
    <submittedName>
        <fullName evidence="6">Mixed lineage kinase domain-like protein</fullName>
    </submittedName>
</protein>
<dbReference type="Gene3D" id="1.10.510.10">
    <property type="entry name" value="Transferase(Phosphotransferase) domain 1"/>
    <property type="match status" value="1"/>
</dbReference>
<dbReference type="InterPro" id="IPR054000">
    <property type="entry name" value="MLKL_N"/>
</dbReference>
<evidence type="ECO:0000313" key="6">
    <source>
        <dbReference type="RefSeq" id="XP_035679574.1"/>
    </source>
</evidence>
<keyword evidence="2" id="KW-0067">ATP-binding</keyword>
<evidence type="ECO:0000256" key="2">
    <source>
        <dbReference type="ARBA" id="ARBA00022840"/>
    </source>
</evidence>
<dbReference type="InterPro" id="IPR001245">
    <property type="entry name" value="Ser-Thr/Tyr_kinase_cat_dom"/>
</dbReference>
<dbReference type="PANTHER" id="PTHR44329:SF298">
    <property type="entry name" value="MIXED LINEAGE KINASE DOMAIN-LIKE PROTEIN"/>
    <property type="match status" value="1"/>
</dbReference>
<keyword evidence="1" id="KW-0547">Nucleotide-binding</keyword>
<dbReference type="KEGG" id="bfo:118417918"/>
<dbReference type="InterPro" id="IPR036537">
    <property type="entry name" value="Adaptor_Cbl_N_dom_sf"/>
</dbReference>
<evidence type="ECO:0000313" key="5">
    <source>
        <dbReference type="Proteomes" id="UP000001554"/>
    </source>
</evidence>
<dbReference type="OMA" id="LEPIWSA"/>